<keyword evidence="1" id="KW-0812">Transmembrane</keyword>
<evidence type="ECO:0000256" key="1">
    <source>
        <dbReference type="SAM" id="Phobius"/>
    </source>
</evidence>
<keyword evidence="1" id="KW-0472">Membrane</keyword>
<dbReference type="EMBL" id="JACIDO010000013">
    <property type="protein sequence ID" value="MBB3937943.1"/>
    <property type="molecule type" value="Genomic_DNA"/>
</dbReference>
<dbReference type="RefSeq" id="WP_090966138.1">
    <property type="nucleotide sequence ID" value="NZ_FOOA01000025.1"/>
</dbReference>
<dbReference type="Proteomes" id="UP000531216">
    <property type="component" value="Unassembled WGS sequence"/>
</dbReference>
<organism evidence="2 3">
    <name type="scientific">Aureimonas phyllosphaerae</name>
    <dbReference type="NCBI Taxonomy" id="1166078"/>
    <lineage>
        <taxon>Bacteria</taxon>
        <taxon>Pseudomonadati</taxon>
        <taxon>Pseudomonadota</taxon>
        <taxon>Alphaproteobacteria</taxon>
        <taxon>Hyphomicrobiales</taxon>
        <taxon>Aurantimonadaceae</taxon>
        <taxon>Aureimonas</taxon>
    </lineage>
</organism>
<gene>
    <name evidence="2" type="ORF">GGR05_004112</name>
</gene>
<protein>
    <submittedName>
        <fullName evidence="2">Uncharacterized protein</fullName>
    </submittedName>
</protein>
<name>A0A7W6BTW3_9HYPH</name>
<dbReference type="AlphaFoldDB" id="A0A7W6BTW3"/>
<proteinExistence type="predicted"/>
<evidence type="ECO:0000313" key="3">
    <source>
        <dbReference type="Proteomes" id="UP000531216"/>
    </source>
</evidence>
<evidence type="ECO:0000313" key="2">
    <source>
        <dbReference type="EMBL" id="MBB3937943.1"/>
    </source>
</evidence>
<accession>A0A7W6BTW3</accession>
<comment type="caution">
    <text evidence="2">The sequence shown here is derived from an EMBL/GenBank/DDBJ whole genome shotgun (WGS) entry which is preliminary data.</text>
</comment>
<feature type="transmembrane region" description="Helical" evidence="1">
    <location>
        <begin position="44"/>
        <end position="67"/>
    </location>
</feature>
<reference evidence="2 3" key="1">
    <citation type="submission" date="2020-08" db="EMBL/GenBank/DDBJ databases">
        <title>Genomic Encyclopedia of Type Strains, Phase IV (KMG-IV): sequencing the most valuable type-strain genomes for metagenomic binning, comparative biology and taxonomic classification.</title>
        <authorList>
            <person name="Goeker M."/>
        </authorList>
    </citation>
    <scope>NUCLEOTIDE SEQUENCE [LARGE SCALE GENOMIC DNA]</scope>
    <source>
        <strain evidence="2 3">DSM 25024</strain>
    </source>
</reference>
<keyword evidence="1" id="KW-1133">Transmembrane helix</keyword>
<sequence>MTIDHCSLWPDRLFGLDWSACCAAHDASALDLAAHLELGRCVGAIWPGMGVVMATGVILFGRAYGWFQRRRG</sequence>
<keyword evidence="3" id="KW-1185">Reference proteome</keyword>